<evidence type="ECO:0000256" key="1">
    <source>
        <dbReference type="SAM" id="MobiDB-lite"/>
    </source>
</evidence>
<dbReference type="AlphaFoldDB" id="A0A8K0SYP7"/>
<comment type="caution">
    <text evidence="2">The sequence shown here is derived from an EMBL/GenBank/DDBJ whole genome shotgun (WGS) entry which is preliminary data.</text>
</comment>
<protein>
    <submittedName>
        <fullName evidence="2">Uncharacterized protein</fullName>
    </submittedName>
</protein>
<feature type="region of interest" description="Disordered" evidence="1">
    <location>
        <begin position="443"/>
        <end position="490"/>
    </location>
</feature>
<feature type="compositionally biased region" description="Basic and acidic residues" evidence="1">
    <location>
        <begin position="340"/>
        <end position="352"/>
    </location>
</feature>
<feature type="compositionally biased region" description="Polar residues" evidence="1">
    <location>
        <begin position="353"/>
        <end position="364"/>
    </location>
</feature>
<accession>A0A8K0SYP7</accession>
<feature type="region of interest" description="Disordered" evidence="1">
    <location>
        <begin position="78"/>
        <end position="121"/>
    </location>
</feature>
<feature type="compositionally biased region" description="Polar residues" evidence="1">
    <location>
        <begin position="111"/>
        <end position="121"/>
    </location>
</feature>
<dbReference type="Proteomes" id="UP000813444">
    <property type="component" value="Unassembled WGS sequence"/>
</dbReference>
<evidence type="ECO:0000313" key="3">
    <source>
        <dbReference type="Proteomes" id="UP000813444"/>
    </source>
</evidence>
<keyword evidence="3" id="KW-1185">Reference proteome</keyword>
<organism evidence="2 3">
    <name type="scientific">Stachybotrys elegans</name>
    <dbReference type="NCBI Taxonomy" id="80388"/>
    <lineage>
        <taxon>Eukaryota</taxon>
        <taxon>Fungi</taxon>
        <taxon>Dikarya</taxon>
        <taxon>Ascomycota</taxon>
        <taxon>Pezizomycotina</taxon>
        <taxon>Sordariomycetes</taxon>
        <taxon>Hypocreomycetidae</taxon>
        <taxon>Hypocreales</taxon>
        <taxon>Stachybotryaceae</taxon>
        <taxon>Stachybotrys</taxon>
    </lineage>
</organism>
<feature type="compositionally biased region" description="Low complexity" evidence="1">
    <location>
        <begin position="472"/>
        <end position="481"/>
    </location>
</feature>
<feature type="compositionally biased region" description="Pro residues" evidence="1">
    <location>
        <begin position="85"/>
        <end position="101"/>
    </location>
</feature>
<sequence>MAILSSFVSLFLCREHLAWQRRHHDVDHHQHQPPSRRPGFRCHAETAPRRRLVLCVSEPADEWSRDTAMLLDSTSRRSRYRLLPPMRPPPSPPPPPVPPRAPGRQRPAQRSTRANLPQQQQQLDRGALYGVMACIGQRLVNTTYAVSGYAAMVYYGLDYTPSEVSVLLQAERKTVTERWIQSLGMTSVPGYNSTFDMEMPTGRVARIHITFTGDSNWERSTRRAGTTHTSILTLPGIVDQLALRYTESLAACPASAAAPPQAEAFADAMRWVLRRIPEMHQSEHRLRYDRVQHVLARKFWDPFTLSFPDCVDLFSEAGLGDVESHLRRAKASRPTHGKRVHFEYASARREPASSRQEAASSFSTGIPDPRPPAINDELKPPRKPPPSSHVEAMVSSLRSHQLRTECALNAGLSWLPPEFAHQTSSAPRLTCTSQAAAWRDNHARPGSVSLGATGVTPGLSWGAQPSAGGRRAPPSSSAHSPNGYPMGTACRETGLDTLQFERRIVLPFQDWS</sequence>
<reference evidence="2" key="1">
    <citation type="journal article" date="2021" name="Nat. Commun.">
        <title>Genetic determinants of endophytism in the Arabidopsis root mycobiome.</title>
        <authorList>
            <person name="Mesny F."/>
            <person name="Miyauchi S."/>
            <person name="Thiergart T."/>
            <person name="Pickel B."/>
            <person name="Atanasova L."/>
            <person name="Karlsson M."/>
            <person name="Huettel B."/>
            <person name="Barry K.W."/>
            <person name="Haridas S."/>
            <person name="Chen C."/>
            <person name="Bauer D."/>
            <person name="Andreopoulos W."/>
            <person name="Pangilinan J."/>
            <person name="LaButti K."/>
            <person name="Riley R."/>
            <person name="Lipzen A."/>
            <person name="Clum A."/>
            <person name="Drula E."/>
            <person name="Henrissat B."/>
            <person name="Kohler A."/>
            <person name="Grigoriev I.V."/>
            <person name="Martin F.M."/>
            <person name="Hacquard S."/>
        </authorList>
    </citation>
    <scope>NUCLEOTIDE SEQUENCE</scope>
    <source>
        <strain evidence="2">MPI-CAGE-CH-0235</strain>
    </source>
</reference>
<dbReference type="OrthoDB" id="5236058at2759"/>
<proteinExistence type="predicted"/>
<dbReference type="EMBL" id="JAGPNK010000002">
    <property type="protein sequence ID" value="KAH7326437.1"/>
    <property type="molecule type" value="Genomic_DNA"/>
</dbReference>
<feature type="compositionally biased region" description="Basic residues" evidence="1">
    <location>
        <begin position="328"/>
        <end position="339"/>
    </location>
</feature>
<name>A0A8K0SYP7_9HYPO</name>
<evidence type="ECO:0000313" key="2">
    <source>
        <dbReference type="EMBL" id="KAH7326437.1"/>
    </source>
</evidence>
<feature type="region of interest" description="Disordered" evidence="1">
    <location>
        <begin position="328"/>
        <end position="396"/>
    </location>
</feature>
<gene>
    <name evidence="2" type="ORF">B0I35DRAFT_422709</name>
</gene>